<keyword evidence="3" id="KW-1185">Reference proteome</keyword>
<reference evidence="2" key="1">
    <citation type="journal article" date="2020" name="New Phytol.">
        <title>Comparative genomics reveals dynamic genome evolution in host specialist ectomycorrhizal fungi.</title>
        <authorList>
            <person name="Lofgren L.A."/>
            <person name="Nguyen N.H."/>
            <person name="Vilgalys R."/>
            <person name="Ruytinx J."/>
            <person name="Liao H.L."/>
            <person name="Branco S."/>
            <person name="Kuo A."/>
            <person name="LaButti K."/>
            <person name="Lipzen A."/>
            <person name="Andreopoulos W."/>
            <person name="Pangilinan J."/>
            <person name="Riley R."/>
            <person name="Hundley H."/>
            <person name="Na H."/>
            <person name="Barry K."/>
            <person name="Grigoriev I.V."/>
            <person name="Stajich J.E."/>
            <person name="Kennedy P.G."/>
        </authorList>
    </citation>
    <scope>NUCLEOTIDE SEQUENCE</scope>
    <source>
        <strain evidence="2">MN1</strain>
    </source>
</reference>
<dbReference type="AlphaFoldDB" id="A0A9P7JFT3"/>
<name>A0A9P7JFT3_9AGAM</name>
<comment type="caution">
    <text evidence="2">The sequence shown here is derived from an EMBL/GenBank/DDBJ whole genome shotgun (WGS) entry which is preliminary data.</text>
</comment>
<sequence length="180" mass="20532">MTRRLLPSTDEAFGDETYRRPHNADTMIRNVLCFGLSLALRVMVIASMCQHFRAVVRLEHGILAYYQEISLLGVGSTSGRRDQRQPTWTDTFDGNEDGGNAKRPKRRPQSQAPITLQHYSIIRPSLYEQLQGHRHLLFNDASITALSKHDIQADIYNTPSSFYIPGVRSKYKTGWGLREP</sequence>
<dbReference type="EMBL" id="JABBWG010000009">
    <property type="protein sequence ID" value="KAG1819671.1"/>
    <property type="molecule type" value="Genomic_DNA"/>
</dbReference>
<protein>
    <submittedName>
        <fullName evidence="2">Uncharacterized protein</fullName>
    </submittedName>
</protein>
<proteinExistence type="predicted"/>
<dbReference type="Proteomes" id="UP000807769">
    <property type="component" value="Unassembled WGS sequence"/>
</dbReference>
<gene>
    <name evidence="2" type="ORF">BJ212DRAFT_1298115</name>
</gene>
<dbReference type="GeneID" id="64626673"/>
<accession>A0A9P7JFT3</accession>
<organism evidence="2 3">
    <name type="scientific">Suillus subaureus</name>
    <dbReference type="NCBI Taxonomy" id="48587"/>
    <lineage>
        <taxon>Eukaryota</taxon>
        <taxon>Fungi</taxon>
        <taxon>Dikarya</taxon>
        <taxon>Basidiomycota</taxon>
        <taxon>Agaricomycotina</taxon>
        <taxon>Agaricomycetes</taxon>
        <taxon>Agaricomycetidae</taxon>
        <taxon>Boletales</taxon>
        <taxon>Suillineae</taxon>
        <taxon>Suillaceae</taxon>
        <taxon>Suillus</taxon>
    </lineage>
</organism>
<evidence type="ECO:0000313" key="2">
    <source>
        <dbReference type="EMBL" id="KAG1819671.1"/>
    </source>
</evidence>
<feature type="region of interest" description="Disordered" evidence="1">
    <location>
        <begin position="76"/>
        <end position="111"/>
    </location>
</feature>
<evidence type="ECO:0000256" key="1">
    <source>
        <dbReference type="SAM" id="MobiDB-lite"/>
    </source>
</evidence>
<dbReference type="RefSeq" id="XP_041195206.1">
    <property type="nucleotide sequence ID" value="XM_041332656.1"/>
</dbReference>
<evidence type="ECO:0000313" key="3">
    <source>
        <dbReference type="Proteomes" id="UP000807769"/>
    </source>
</evidence>